<feature type="compositionally biased region" description="Pro residues" evidence="1">
    <location>
        <begin position="213"/>
        <end position="232"/>
    </location>
</feature>
<dbReference type="Pfam" id="PF00498">
    <property type="entry name" value="FHA"/>
    <property type="match status" value="1"/>
</dbReference>
<dbReference type="EMBL" id="JBHUEN010000021">
    <property type="protein sequence ID" value="MFD1881854.1"/>
    <property type="molecule type" value="Genomic_DNA"/>
</dbReference>
<dbReference type="Gene3D" id="2.60.200.20">
    <property type="match status" value="1"/>
</dbReference>
<dbReference type="NCBIfam" id="TIGR03354">
    <property type="entry name" value="VI_FHA"/>
    <property type="match status" value="1"/>
</dbReference>
<gene>
    <name evidence="3" type="primary">tagH</name>
    <name evidence="3" type="ORF">ACFSCT_09015</name>
</gene>
<evidence type="ECO:0000313" key="4">
    <source>
        <dbReference type="Proteomes" id="UP001597213"/>
    </source>
</evidence>
<organism evidence="3 4">
    <name type="scientific">Paracoccus pacificus</name>
    <dbReference type="NCBI Taxonomy" id="1463598"/>
    <lineage>
        <taxon>Bacteria</taxon>
        <taxon>Pseudomonadati</taxon>
        <taxon>Pseudomonadota</taxon>
        <taxon>Alphaproteobacteria</taxon>
        <taxon>Rhodobacterales</taxon>
        <taxon>Paracoccaceae</taxon>
        <taxon>Paracoccus</taxon>
    </lineage>
</organism>
<dbReference type="CDD" id="cd00060">
    <property type="entry name" value="FHA"/>
    <property type="match status" value="1"/>
</dbReference>
<evidence type="ECO:0000256" key="1">
    <source>
        <dbReference type="SAM" id="MobiDB-lite"/>
    </source>
</evidence>
<dbReference type="Proteomes" id="UP001597213">
    <property type="component" value="Unassembled WGS sequence"/>
</dbReference>
<name>A0ABW4R871_9RHOB</name>
<evidence type="ECO:0000259" key="2">
    <source>
        <dbReference type="PROSITE" id="PS50006"/>
    </source>
</evidence>
<keyword evidence="4" id="KW-1185">Reference proteome</keyword>
<dbReference type="SMART" id="SM00240">
    <property type="entry name" value="FHA"/>
    <property type="match status" value="1"/>
</dbReference>
<sequence length="427" mass="45369">MSLTLRIENYQVLDDASPAYVVVPDSGLQAGRASGMGWVLPDASRHISGQHFEVYRQGEHWYLRDVSTNGTFLQGQRHRLEHPHRLSHGDRFQVGQYIIIADMGDAGQGGALTPDSLPARAVRMPDHSNDDPWAVGGGGYAPIDPLPPSPSARRLDDFPDDFIGSPGLAGSATPFPDAGMAVGGAAPQGGLGQLPPAPPYGARLGGGAAARPEPAPPRNPQPPGAAQPAPAPAAPDVVAAFCRGAGLPPANYANVPAEQLAEMLGASLRHVAREVMLSLQDRATAKHFALTVDRTMLGASDNNPLKFLPDPDQAIEAMFLRPRAGFQAGPAAMDEALKDLRLHQVALFAALQPALAKLLGDLAPESVEAEAEGARIAGNRKAKAWDIFVTRWDAKTAPHENGILDEFLAHFSEAYRQMILKSRGDRE</sequence>
<evidence type="ECO:0000313" key="3">
    <source>
        <dbReference type="EMBL" id="MFD1881854.1"/>
    </source>
</evidence>
<dbReference type="RefSeq" id="WP_379142053.1">
    <property type="nucleotide sequence ID" value="NZ_JBHUEN010000021.1"/>
</dbReference>
<dbReference type="PROSITE" id="PS50006">
    <property type="entry name" value="FHA_DOMAIN"/>
    <property type="match status" value="1"/>
</dbReference>
<dbReference type="InterPro" id="IPR046883">
    <property type="entry name" value="T6SS_FHA_C"/>
</dbReference>
<dbReference type="InterPro" id="IPR017735">
    <property type="entry name" value="T6SS_FHA"/>
</dbReference>
<dbReference type="InterPro" id="IPR008984">
    <property type="entry name" value="SMAD_FHA_dom_sf"/>
</dbReference>
<dbReference type="Pfam" id="PF20232">
    <property type="entry name" value="T6SS_FHA_C"/>
    <property type="match status" value="1"/>
</dbReference>
<reference evidence="4" key="1">
    <citation type="journal article" date="2019" name="Int. J. Syst. Evol. Microbiol.">
        <title>The Global Catalogue of Microorganisms (GCM) 10K type strain sequencing project: providing services to taxonomists for standard genome sequencing and annotation.</title>
        <authorList>
            <consortium name="The Broad Institute Genomics Platform"/>
            <consortium name="The Broad Institute Genome Sequencing Center for Infectious Disease"/>
            <person name="Wu L."/>
            <person name="Ma J."/>
        </authorList>
    </citation>
    <scope>NUCLEOTIDE SEQUENCE [LARGE SCALE GENOMIC DNA]</scope>
    <source>
        <strain evidence="4">CCUG 56029</strain>
    </source>
</reference>
<comment type="caution">
    <text evidence="3">The sequence shown here is derived from an EMBL/GenBank/DDBJ whole genome shotgun (WGS) entry which is preliminary data.</text>
</comment>
<feature type="domain" description="FHA" evidence="2">
    <location>
        <begin position="28"/>
        <end position="78"/>
    </location>
</feature>
<accession>A0ABW4R871</accession>
<proteinExistence type="predicted"/>
<dbReference type="SUPFAM" id="SSF49879">
    <property type="entry name" value="SMAD/FHA domain"/>
    <property type="match status" value="1"/>
</dbReference>
<feature type="region of interest" description="Disordered" evidence="1">
    <location>
        <begin position="122"/>
        <end position="232"/>
    </location>
</feature>
<dbReference type="InterPro" id="IPR000253">
    <property type="entry name" value="FHA_dom"/>
</dbReference>
<protein>
    <submittedName>
        <fullName evidence="3">Type VI secretion system-associated FHA domain protein TagH</fullName>
    </submittedName>
</protein>